<gene>
    <name evidence="1" type="ORF">HFC64_02030</name>
</gene>
<accession>A0A7S9NQB3</accession>
<evidence type="ECO:0000313" key="2">
    <source>
        <dbReference type="Proteomes" id="UP000594632"/>
    </source>
</evidence>
<evidence type="ECO:0000313" key="1">
    <source>
        <dbReference type="EMBL" id="QPG48883.1"/>
    </source>
</evidence>
<sequence>MEKFLDYDLVVYPLPISHKLSESTIVKPEHSAIAVASRSVNSGVSPNYFI</sequence>
<proteinExistence type="predicted"/>
<organism evidence="1 2">
    <name type="scientific">Saccharolobus solfataricus</name>
    <name type="common">Sulfolobus solfataricus</name>
    <dbReference type="NCBI Taxonomy" id="2287"/>
    <lineage>
        <taxon>Archaea</taxon>
        <taxon>Thermoproteota</taxon>
        <taxon>Thermoprotei</taxon>
        <taxon>Sulfolobales</taxon>
        <taxon>Sulfolobaceae</taxon>
        <taxon>Saccharolobus</taxon>
    </lineage>
</organism>
<dbReference type="AlphaFoldDB" id="A0A7S9NQB3"/>
<protein>
    <submittedName>
        <fullName evidence="1">Uncharacterized protein</fullName>
    </submittedName>
</protein>
<dbReference type="EMBL" id="CP050869">
    <property type="protein sequence ID" value="QPG48883.1"/>
    <property type="molecule type" value="Genomic_DNA"/>
</dbReference>
<dbReference type="GeneID" id="44089145"/>
<name>A0A7S9NQB3_SACSO</name>
<dbReference type="RefSeq" id="WP_157861869.1">
    <property type="nucleotide sequence ID" value="NZ_CP011055.2"/>
</dbReference>
<dbReference type="Proteomes" id="UP000594632">
    <property type="component" value="Chromosome"/>
</dbReference>
<reference evidence="1 2" key="1">
    <citation type="journal article" date="2020" name="Nat. Commun.">
        <title>The structures of two archaeal type IV pili illuminate evolutionary relationships.</title>
        <authorList>
            <person name="Wang F."/>
            <person name="Baquero D.P."/>
            <person name="Su Z."/>
            <person name="Beltran L.C."/>
            <person name="Prangishvili D."/>
            <person name="Krupovic M."/>
            <person name="Egelman E.H."/>
        </authorList>
    </citation>
    <scope>NUCLEOTIDE SEQUENCE [LARGE SCALE GENOMIC DNA]</scope>
    <source>
        <strain evidence="1 2">POZ149</strain>
    </source>
</reference>